<evidence type="ECO:0000256" key="4">
    <source>
        <dbReference type="ARBA" id="ARBA00022741"/>
    </source>
</evidence>
<keyword evidence="2 7" id="KW-0436">Ligase</keyword>
<comment type="function">
    <text evidence="7">Ligates lysine onto the cytidine present at position 34 of the AUA codon-specific tRNA(Ile) that contains the anticodon CAU, in an ATP-dependent manner. Cytidine is converted to lysidine, thus changing the amino acid specificity of the tRNA from methionine to isoleucine.</text>
</comment>
<accession>A0ABR9RVB5</accession>
<dbReference type="Pfam" id="PF01171">
    <property type="entry name" value="ATP_bind_3"/>
    <property type="match status" value="1"/>
</dbReference>
<feature type="domain" description="tRNA(Ile)-lysidine synthase substrate-binding" evidence="9">
    <location>
        <begin position="250"/>
        <end position="313"/>
    </location>
</feature>
<dbReference type="NCBIfam" id="TIGR02432">
    <property type="entry name" value="lysidine_TilS_N"/>
    <property type="match status" value="1"/>
</dbReference>
<dbReference type="EMBL" id="JADCSA010000012">
    <property type="protein sequence ID" value="MBE7325497.1"/>
    <property type="molecule type" value="Genomic_DNA"/>
</dbReference>
<evidence type="ECO:0000256" key="3">
    <source>
        <dbReference type="ARBA" id="ARBA00022694"/>
    </source>
</evidence>
<dbReference type="CDD" id="cd01992">
    <property type="entry name" value="TilS_N"/>
    <property type="match status" value="1"/>
</dbReference>
<name>A0ABR9RVB5_9ACTN</name>
<dbReference type="InterPro" id="IPR011063">
    <property type="entry name" value="TilS/TtcA_N"/>
</dbReference>
<comment type="domain">
    <text evidence="7">The N-terminal region contains the highly conserved SGGXDS motif, predicted to be a P-loop motif involved in ATP binding.</text>
</comment>
<dbReference type="PANTHER" id="PTHR43033">
    <property type="entry name" value="TRNA(ILE)-LYSIDINE SYNTHASE-RELATED"/>
    <property type="match status" value="1"/>
</dbReference>
<gene>
    <name evidence="7 10" type="primary">tilS</name>
    <name evidence="10" type="ORF">IEQ44_12630</name>
</gene>
<dbReference type="InterPro" id="IPR012094">
    <property type="entry name" value="tRNA_Ile_lys_synt"/>
</dbReference>
<feature type="binding site" evidence="7">
    <location>
        <begin position="34"/>
        <end position="39"/>
    </location>
    <ligand>
        <name>ATP</name>
        <dbReference type="ChEBI" id="CHEBI:30616"/>
    </ligand>
</feature>
<proteinExistence type="inferred from homology"/>
<keyword evidence="1 7" id="KW-0963">Cytoplasm</keyword>
<dbReference type="Gene3D" id="3.40.50.620">
    <property type="entry name" value="HUPs"/>
    <property type="match status" value="1"/>
</dbReference>
<dbReference type="PANTHER" id="PTHR43033:SF1">
    <property type="entry name" value="TRNA(ILE)-LYSIDINE SYNTHASE-RELATED"/>
    <property type="match status" value="1"/>
</dbReference>
<evidence type="ECO:0000256" key="1">
    <source>
        <dbReference type="ARBA" id="ARBA00022490"/>
    </source>
</evidence>
<evidence type="ECO:0000313" key="11">
    <source>
        <dbReference type="Proteomes" id="UP000756387"/>
    </source>
</evidence>
<comment type="subcellular location">
    <subcellularLocation>
        <location evidence="7">Cytoplasm</location>
    </subcellularLocation>
</comment>
<protein>
    <recommendedName>
        <fullName evidence="7">tRNA(Ile)-lysidine synthase</fullName>
        <ecNumber evidence="7">6.3.4.19</ecNumber>
    </recommendedName>
    <alternativeName>
        <fullName evidence="7">tRNA(Ile)-2-lysyl-cytidine synthase</fullName>
    </alternativeName>
    <alternativeName>
        <fullName evidence="7">tRNA(Ile)-lysidine synthetase</fullName>
    </alternativeName>
</protein>
<evidence type="ECO:0000256" key="2">
    <source>
        <dbReference type="ARBA" id="ARBA00022598"/>
    </source>
</evidence>
<dbReference type="RefSeq" id="WP_193638813.1">
    <property type="nucleotide sequence ID" value="NZ_JADCSA010000012.1"/>
</dbReference>
<dbReference type="HAMAP" id="MF_01161">
    <property type="entry name" value="tRNA_Ile_lys_synt"/>
    <property type="match status" value="1"/>
</dbReference>
<organism evidence="10 11">
    <name type="scientific">Nocardioides malaquae</name>
    <dbReference type="NCBI Taxonomy" id="2773426"/>
    <lineage>
        <taxon>Bacteria</taxon>
        <taxon>Bacillati</taxon>
        <taxon>Actinomycetota</taxon>
        <taxon>Actinomycetes</taxon>
        <taxon>Propionibacteriales</taxon>
        <taxon>Nocardioidaceae</taxon>
        <taxon>Nocardioides</taxon>
    </lineage>
</organism>
<feature type="domain" description="tRNA(Ile)-lysidine/2-thiocytidine synthase N-terminal" evidence="8">
    <location>
        <begin position="29"/>
        <end position="203"/>
    </location>
</feature>
<dbReference type="InterPro" id="IPR012795">
    <property type="entry name" value="tRNA_Ile_lys_synt_N"/>
</dbReference>
<keyword evidence="4 7" id="KW-0547">Nucleotide-binding</keyword>
<evidence type="ECO:0000256" key="5">
    <source>
        <dbReference type="ARBA" id="ARBA00022840"/>
    </source>
</evidence>
<evidence type="ECO:0000259" key="8">
    <source>
        <dbReference type="Pfam" id="PF01171"/>
    </source>
</evidence>
<evidence type="ECO:0000259" key="9">
    <source>
        <dbReference type="Pfam" id="PF09179"/>
    </source>
</evidence>
<evidence type="ECO:0000313" key="10">
    <source>
        <dbReference type="EMBL" id="MBE7325497.1"/>
    </source>
</evidence>
<dbReference type="InterPro" id="IPR015262">
    <property type="entry name" value="tRNA_Ile_lys_synt_subst-bd"/>
</dbReference>
<comment type="caution">
    <text evidence="10">The sequence shown here is derived from an EMBL/GenBank/DDBJ whole genome shotgun (WGS) entry which is preliminary data.</text>
</comment>
<keyword evidence="5 7" id="KW-0067">ATP-binding</keyword>
<sequence>MRLHPAVAAVRRGVRQCLADLPPADDRVVLVACSGGADSLALLAATVFEARASGDRVVGVTVDHGLQEGSTDQARHTVAQMQALGADETFAVSVTVEGAGQGPEAAARQARYAVLDQVADRVGAGAILLGHTLDDQAETVLLGLTRGSGGRSIAGMRRGFDRYRRPLLDVRREETEAACVAEGIAFWSDPHNADPRFLRSRVRLDVMPVLEDHLGPGVAETLARTADSLRTDMEALDELTEEWLTRADALQVAALATLPTAVRRRVLRAAAVRAGALDAELFHSHVLATDELVTAWRGQKWIDLPGHLRALRRDGAVVFEGSMPAD</sequence>
<keyword evidence="3 7" id="KW-0819">tRNA processing</keyword>
<dbReference type="Pfam" id="PF09179">
    <property type="entry name" value="TilS"/>
    <property type="match status" value="1"/>
</dbReference>
<dbReference type="Proteomes" id="UP000756387">
    <property type="component" value="Unassembled WGS sequence"/>
</dbReference>
<evidence type="ECO:0000256" key="7">
    <source>
        <dbReference type="HAMAP-Rule" id="MF_01161"/>
    </source>
</evidence>
<dbReference type="Gene3D" id="1.20.59.20">
    <property type="match status" value="1"/>
</dbReference>
<dbReference type="SUPFAM" id="SSF52402">
    <property type="entry name" value="Adenine nucleotide alpha hydrolases-like"/>
    <property type="match status" value="1"/>
</dbReference>
<keyword evidence="11" id="KW-1185">Reference proteome</keyword>
<dbReference type="GO" id="GO:0032267">
    <property type="term" value="F:tRNA(Ile)-lysidine synthase activity"/>
    <property type="evidence" value="ECO:0007669"/>
    <property type="project" value="UniProtKB-EC"/>
</dbReference>
<dbReference type="SUPFAM" id="SSF82829">
    <property type="entry name" value="MesJ substrate recognition domain-like"/>
    <property type="match status" value="1"/>
</dbReference>
<comment type="catalytic activity">
    <reaction evidence="6 7">
        <text>cytidine(34) in tRNA(Ile2) + L-lysine + ATP = lysidine(34) in tRNA(Ile2) + AMP + diphosphate + H(+)</text>
        <dbReference type="Rhea" id="RHEA:43744"/>
        <dbReference type="Rhea" id="RHEA-COMP:10625"/>
        <dbReference type="Rhea" id="RHEA-COMP:10670"/>
        <dbReference type="ChEBI" id="CHEBI:15378"/>
        <dbReference type="ChEBI" id="CHEBI:30616"/>
        <dbReference type="ChEBI" id="CHEBI:32551"/>
        <dbReference type="ChEBI" id="CHEBI:33019"/>
        <dbReference type="ChEBI" id="CHEBI:82748"/>
        <dbReference type="ChEBI" id="CHEBI:83665"/>
        <dbReference type="ChEBI" id="CHEBI:456215"/>
        <dbReference type="EC" id="6.3.4.19"/>
    </reaction>
</comment>
<reference evidence="10 11" key="1">
    <citation type="submission" date="2020-10" db="EMBL/GenBank/DDBJ databases">
        <title>Nocardioides sp. isolated from sludge.</title>
        <authorList>
            <person name="Zhang X."/>
        </authorList>
    </citation>
    <scope>NUCLEOTIDE SEQUENCE [LARGE SCALE GENOMIC DNA]</scope>
    <source>
        <strain evidence="10 11">Y6</strain>
    </source>
</reference>
<comment type="similarity">
    <text evidence="7">Belongs to the tRNA(Ile)-lysidine synthase family.</text>
</comment>
<dbReference type="EC" id="6.3.4.19" evidence="7"/>
<evidence type="ECO:0000256" key="6">
    <source>
        <dbReference type="ARBA" id="ARBA00048539"/>
    </source>
</evidence>
<dbReference type="InterPro" id="IPR014729">
    <property type="entry name" value="Rossmann-like_a/b/a_fold"/>
</dbReference>